<dbReference type="InterPro" id="IPR018110">
    <property type="entry name" value="Mandel_Rmase/mucon_lact_enz_CS"/>
</dbReference>
<evidence type="ECO:0000313" key="5">
    <source>
        <dbReference type="EMBL" id="VFS46396.1"/>
    </source>
</evidence>
<keyword evidence="2" id="KW-0479">Metal-binding</keyword>
<dbReference type="SFLD" id="SFLDS00001">
    <property type="entry name" value="Enolase"/>
    <property type="match status" value="1"/>
</dbReference>
<dbReference type="Proteomes" id="UP000373449">
    <property type="component" value="Unassembled WGS sequence"/>
</dbReference>
<reference evidence="5 6" key="1">
    <citation type="submission" date="2019-03" db="EMBL/GenBank/DDBJ databases">
        <authorList>
            <consortium name="Pathogen Informatics"/>
        </authorList>
    </citation>
    <scope>NUCLEOTIDE SEQUENCE [LARGE SCALE GENOMIC DNA]</scope>
    <source>
        <strain evidence="5 6">NCTC12282</strain>
    </source>
</reference>
<organism evidence="5 6">
    <name type="scientific">Budvicia aquatica</name>
    <dbReference type="NCBI Taxonomy" id="82979"/>
    <lineage>
        <taxon>Bacteria</taxon>
        <taxon>Pseudomonadati</taxon>
        <taxon>Pseudomonadota</taxon>
        <taxon>Gammaproteobacteria</taxon>
        <taxon>Enterobacterales</taxon>
        <taxon>Budviciaceae</taxon>
        <taxon>Budvicia</taxon>
    </lineage>
</organism>
<dbReference type="InterPro" id="IPR046945">
    <property type="entry name" value="RHMD-like"/>
</dbReference>
<dbReference type="GO" id="GO:0000287">
    <property type="term" value="F:magnesium ion binding"/>
    <property type="evidence" value="ECO:0007669"/>
    <property type="project" value="TreeGrafter"/>
</dbReference>
<dbReference type="InterPro" id="IPR029017">
    <property type="entry name" value="Enolase-like_N"/>
</dbReference>
<gene>
    <name evidence="5" type="primary">mdlA_2</name>
    <name evidence="5" type="ORF">NCTC12282_01305</name>
</gene>
<dbReference type="AlphaFoldDB" id="A0A484ZFB0"/>
<dbReference type="InterPro" id="IPR036849">
    <property type="entry name" value="Enolase-like_C_sf"/>
</dbReference>
<dbReference type="EMBL" id="CAADJA010000002">
    <property type="protein sequence ID" value="VFS46396.1"/>
    <property type="molecule type" value="Genomic_DNA"/>
</dbReference>
<dbReference type="SMART" id="SM00922">
    <property type="entry name" value="MR_MLE"/>
    <property type="match status" value="1"/>
</dbReference>
<dbReference type="GO" id="GO:0016836">
    <property type="term" value="F:hydro-lyase activity"/>
    <property type="evidence" value="ECO:0007669"/>
    <property type="project" value="TreeGrafter"/>
</dbReference>
<dbReference type="GO" id="GO:0009063">
    <property type="term" value="P:amino acid catabolic process"/>
    <property type="evidence" value="ECO:0007669"/>
    <property type="project" value="InterPro"/>
</dbReference>
<evidence type="ECO:0000313" key="6">
    <source>
        <dbReference type="Proteomes" id="UP000373449"/>
    </source>
</evidence>
<evidence type="ECO:0000259" key="4">
    <source>
        <dbReference type="SMART" id="SM00922"/>
    </source>
</evidence>
<evidence type="ECO:0000256" key="3">
    <source>
        <dbReference type="ARBA" id="ARBA00022842"/>
    </source>
</evidence>
<feature type="domain" description="Mandelate racemase/muconate lactonizing enzyme C-terminal" evidence="4">
    <location>
        <begin position="156"/>
        <end position="254"/>
    </location>
</feature>
<dbReference type="Gene3D" id="3.30.390.10">
    <property type="entry name" value="Enolase-like, N-terminal domain"/>
    <property type="match status" value="1"/>
</dbReference>
<evidence type="ECO:0000256" key="1">
    <source>
        <dbReference type="ARBA" id="ARBA00001946"/>
    </source>
</evidence>
<keyword evidence="5" id="KW-0413">Isomerase</keyword>
<dbReference type="InterPro" id="IPR029065">
    <property type="entry name" value="Enolase_C-like"/>
</dbReference>
<dbReference type="InterPro" id="IPR013342">
    <property type="entry name" value="Mandelate_racemase_C"/>
</dbReference>
<sequence>MGSTMKIKKLTPFIMHVPVTKNIIGDSTHSITHWGMPGVMIETECGLVGYGHTGTHADITTDKLITTIITDVFGPMLIGEDPTEVRHLHRKLSRSSTNIWVGRGGLMQMALSAIDIALWDLKAKHAQQPLWQLFGGSKQAKVAAYNTDCGWLVRDTAELVDDCKKMIFEEGFNAIKMKIGKPDPKEDLRRIEAVRHAIGDGAQLMVDANAKWDISTAKQYGPRLADYDITWFEEPMWHDDISSHKELAKHMTTPIALGELLYQFDSFKEFVLAGAVDYLQPDATRCGGLTAVWEIADLGMAFNLPVTPHHGDMMQAQLHLVMAHPACSLLEYIPWTLDCFVNPVVVKEGVYQAPTEPGAGTTLRQDALERFSVN</sequence>
<dbReference type="PANTHER" id="PTHR13794:SF58">
    <property type="entry name" value="MITOCHONDRIAL ENOLASE SUPERFAMILY MEMBER 1"/>
    <property type="match status" value="1"/>
</dbReference>
<dbReference type="SUPFAM" id="SSF54826">
    <property type="entry name" value="Enolase N-terminal domain-like"/>
    <property type="match status" value="1"/>
</dbReference>
<dbReference type="Pfam" id="PF02746">
    <property type="entry name" value="MR_MLE_N"/>
    <property type="match status" value="1"/>
</dbReference>
<dbReference type="GO" id="GO:0016052">
    <property type="term" value="P:carbohydrate catabolic process"/>
    <property type="evidence" value="ECO:0007669"/>
    <property type="project" value="TreeGrafter"/>
</dbReference>
<name>A0A484ZFB0_9GAMM</name>
<proteinExistence type="predicted"/>
<dbReference type="PROSITE" id="PS00908">
    <property type="entry name" value="MR_MLE_1"/>
    <property type="match status" value="1"/>
</dbReference>
<keyword evidence="3" id="KW-0460">Magnesium</keyword>
<dbReference type="Gene3D" id="3.20.20.120">
    <property type="entry name" value="Enolase-like C-terminal domain"/>
    <property type="match status" value="1"/>
</dbReference>
<protein>
    <submittedName>
        <fullName evidence="5">Mandelate racemase</fullName>
        <ecNumber evidence="5">5.1.2.2</ecNumber>
    </submittedName>
</protein>
<evidence type="ECO:0000256" key="2">
    <source>
        <dbReference type="ARBA" id="ARBA00022723"/>
    </source>
</evidence>
<dbReference type="InterPro" id="IPR013341">
    <property type="entry name" value="Mandelate_racemase_N_dom"/>
</dbReference>
<comment type="cofactor">
    <cofactor evidence="1">
        <name>Mg(2+)</name>
        <dbReference type="ChEBI" id="CHEBI:18420"/>
    </cofactor>
</comment>
<dbReference type="GO" id="GO:0018838">
    <property type="term" value="F:mandelate racemase activity"/>
    <property type="evidence" value="ECO:0007669"/>
    <property type="project" value="UniProtKB-EC"/>
</dbReference>
<dbReference type="Pfam" id="PF13378">
    <property type="entry name" value="MR_MLE_C"/>
    <property type="match status" value="1"/>
</dbReference>
<dbReference type="EC" id="5.1.2.2" evidence="5"/>
<dbReference type="CDD" id="cd03316">
    <property type="entry name" value="MR_like"/>
    <property type="match status" value="1"/>
</dbReference>
<dbReference type="SFLD" id="SFLDG00179">
    <property type="entry name" value="mandelate_racemase"/>
    <property type="match status" value="1"/>
</dbReference>
<dbReference type="SUPFAM" id="SSF51604">
    <property type="entry name" value="Enolase C-terminal domain-like"/>
    <property type="match status" value="1"/>
</dbReference>
<dbReference type="PANTHER" id="PTHR13794">
    <property type="entry name" value="ENOLASE SUPERFAMILY, MANDELATE RACEMASE"/>
    <property type="match status" value="1"/>
</dbReference>
<accession>A0A484ZFB0</accession>